<proteinExistence type="predicted"/>
<dbReference type="EMBL" id="AP006757">
    <property type="protein sequence ID" value="BAD82791.1"/>
    <property type="molecule type" value="Genomic_DNA"/>
</dbReference>
<organism evidence="1 2">
    <name type="scientific">Oryza sativa subsp. japonica</name>
    <name type="common">Rice</name>
    <dbReference type="NCBI Taxonomy" id="39947"/>
    <lineage>
        <taxon>Eukaryota</taxon>
        <taxon>Viridiplantae</taxon>
        <taxon>Streptophyta</taxon>
        <taxon>Embryophyta</taxon>
        <taxon>Tracheophyta</taxon>
        <taxon>Spermatophyta</taxon>
        <taxon>Magnoliopsida</taxon>
        <taxon>Liliopsida</taxon>
        <taxon>Poales</taxon>
        <taxon>Poaceae</taxon>
        <taxon>BOP clade</taxon>
        <taxon>Oryzoideae</taxon>
        <taxon>Oryzeae</taxon>
        <taxon>Oryzinae</taxon>
        <taxon>Oryza</taxon>
        <taxon>Oryza sativa</taxon>
    </lineage>
</organism>
<evidence type="ECO:0000313" key="1">
    <source>
        <dbReference type="EMBL" id="BAD82791.1"/>
    </source>
</evidence>
<name>Q5N6W5_ORYSJ</name>
<reference evidence="2" key="1">
    <citation type="journal article" date="2005" name="Nature">
        <title>The map-based sequence of the rice genome.</title>
        <authorList>
            <consortium name="International rice genome sequencing project (IRGSP)"/>
            <person name="Matsumoto T."/>
            <person name="Wu J."/>
            <person name="Kanamori H."/>
            <person name="Katayose Y."/>
            <person name="Fujisawa M."/>
            <person name="Namiki N."/>
            <person name="Mizuno H."/>
            <person name="Yamamoto K."/>
            <person name="Antonio B.A."/>
            <person name="Baba T."/>
            <person name="Sakata K."/>
            <person name="Nagamura Y."/>
            <person name="Aoki H."/>
            <person name="Arikawa K."/>
            <person name="Arita K."/>
            <person name="Bito T."/>
            <person name="Chiden Y."/>
            <person name="Fujitsuka N."/>
            <person name="Fukunaka R."/>
            <person name="Hamada M."/>
            <person name="Harada C."/>
            <person name="Hayashi A."/>
            <person name="Hijishita S."/>
            <person name="Honda M."/>
            <person name="Hosokawa S."/>
            <person name="Ichikawa Y."/>
            <person name="Idonuma A."/>
            <person name="Iijima M."/>
            <person name="Ikeda M."/>
            <person name="Ikeno M."/>
            <person name="Ito K."/>
            <person name="Ito S."/>
            <person name="Ito T."/>
            <person name="Ito Y."/>
            <person name="Ito Y."/>
            <person name="Iwabuchi A."/>
            <person name="Kamiya K."/>
            <person name="Karasawa W."/>
            <person name="Kurita K."/>
            <person name="Katagiri S."/>
            <person name="Kikuta A."/>
            <person name="Kobayashi H."/>
            <person name="Kobayashi N."/>
            <person name="Machita K."/>
            <person name="Maehara T."/>
            <person name="Masukawa M."/>
            <person name="Mizubayashi T."/>
            <person name="Mukai Y."/>
            <person name="Nagasaki H."/>
            <person name="Nagata Y."/>
            <person name="Naito S."/>
            <person name="Nakashima M."/>
            <person name="Nakama Y."/>
            <person name="Nakamichi Y."/>
            <person name="Nakamura M."/>
            <person name="Meguro A."/>
            <person name="Negishi M."/>
            <person name="Ohta I."/>
            <person name="Ohta T."/>
            <person name="Okamoto M."/>
            <person name="Ono N."/>
            <person name="Saji S."/>
            <person name="Sakaguchi M."/>
            <person name="Sakai K."/>
            <person name="Shibata M."/>
            <person name="Shimokawa T."/>
            <person name="Song J."/>
            <person name="Takazaki Y."/>
            <person name="Terasawa K."/>
            <person name="Tsugane M."/>
            <person name="Tsuji K."/>
            <person name="Ueda S."/>
            <person name="Waki K."/>
            <person name="Yamagata H."/>
            <person name="Yamamoto M."/>
            <person name="Yamamoto S."/>
            <person name="Yamane H."/>
            <person name="Yoshiki S."/>
            <person name="Yoshihara R."/>
            <person name="Yukawa K."/>
            <person name="Zhong H."/>
            <person name="Yano M."/>
            <person name="Yuan Q."/>
            <person name="Ouyang S."/>
            <person name="Liu J."/>
            <person name="Jones K.M."/>
            <person name="Gansberger K."/>
            <person name="Moffat K."/>
            <person name="Hill J."/>
            <person name="Bera J."/>
            <person name="Fadrosh D."/>
            <person name="Jin S."/>
            <person name="Johri S."/>
            <person name="Kim M."/>
            <person name="Overton L."/>
            <person name="Reardon M."/>
            <person name="Tsitrin T."/>
            <person name="Vuong H."/>
            <person name="Weaver B."/>
            <person name="Ciecko A."/>
            <person name="Tallon L."/>
            <person name="Jackson J."/>
            <person name="Pai G."/>
            <person name="Aken S.V."/>
            <person name="Utterback T."/>
            <person name="Reidmuller S."/>
            <person name="Feldblyum T."/>
            <person name="Hsiao J."/>
            <person name="Zismann V."/>
            <person name="Iobst S."/>
            <person name="de Vazeille A.R."/>
            <person name="Buell C.R."/>
            <person name="Ying K."/>
            <person name="Li Y."/>
            <person name="Lu T."/>
            <person name="Huang Y."/>
            <person name="Zhao Q."/>
            <person name="Feng Q."/>
            <person name="Zhang L."/>
            <person name="Zhu J."/>
            <person name="Weng Q."/>
            <person name="Mu J."/>
            <person name="Lu Y."/>
            <person name="Fan D."/>
            <person name="Liu Y."/>
            <person name="Guan J."/>
            <person name="Zhang Y."/>
            <person name="Yu S."/>
            <person name="Liu X."/>
            <person name="Zhang Y."/>
            <person name="Hong G."/>
            <person name="Han B."/>
            <person name="Choisne N."/>
            <person name="Demange N."/>
            <person name="Orjeda G."/>
            <person name="Samain S."/>
            <person name="Cattolico L."/>
            <person name="Pelletier E."/>
            <person name="Couloux A."/>
            <person name="Segurens B."/>
            <person name="Wincker P."/>
            <person name="D'Hont A."/>
            <person name="Scarpelli C."/>
            <person name="Weissenbach J."/>
            <person name="Salanoubat M."/>
            <person name="Quetier F."/>
            <person name="Yu Y."/>
            <person name="Kim H.R."/>
            <person name="Rambo T."/>
            <person name="Currie J."/>
            <person name="Collura K."/>
            <person name="Luo M."/>
            <person name="Yang T."/>
            <person name="Ammiraju J.S.S."/>
            <person name="Engler F."/>
            <person name="Soderlund C."/>
            <person name="Wing R.A."/>
            <person name="Palmer L.E."/>
            <person name="de la Bastide M."/>
            <person name="Spiegel L."/>
            <person name="Nascimento L."/>
            <person name="Zutavern T."/>
            <person name="O'Shaughnessy A."/>
            <person name="Dike S."/>
            <person name="Dedhia N."/>
            <person name="Preston R."/>
            <person name="Balija V."/>
            <person name="McCombie W.R."/>
            <person name="Chow T."/>
            <person name="Chen H."/>
            <person name="Chung M."/>
            <person name="Chen C."/>
            <person name="Shaw J."/>
            <person name="Wu H."/>
            <person name="Hsiao K."/>
            <person name="Chao Y."/>
            <person name="Chu M."/>
            <person name="Cheng C."/>
            <person name="Hour A."/>
            <person name="Lee P."/>
            <person name="Lin S."/>
            <person name="Lin Y."/>
            <person name="Liou J."/>
            <person name="Liu S."/>
            <person name="Hsing Y."/>
            <person name="Raghuvanshi S."/>
            <person name="Mohanty A."/>
            <person name="Bharti A.K."/>
            <person name="Gaur A."/>
            <person name="Gupta V."/>
            <person name="Kumar D."/>
            <person name="Ravi V."/>
            <person name="Vij S."/>
            <person name="Kapur A."/>
            <person name="Khurana P."/>
            <person name="Khurana P."/>
            <person name="Khurana J.P."/>
            <person name="Tyagi A.K."/>
            <person name="Gaikwad K."/>
            <person name="Singh A."/>
            <person name="Dalal V."/>
            <person name="Srivastava S."/>
            <person name="Dixit A."/>
            <person name="Pal A.K."/>
            <person name="Ghazi I.A."/>
            <person name="Yadav M."/>
            <person name="Pandit A."/>
            <person name="Bhargava A."/>
            <person name="Sureshbabu K."/>
            <person name="Batra K."/>
            <person name="Sharma T.R."/>
            <person name="Mohapatra T."/>
            <person name="Singh N.K."/>
            <person name="Messing J."/>
            <person name="Nelson A.B."/>
            <person name="Fuks G."/>
            <person name="Kavchok S."/>
            <person name="Keizer G."/>
            <person name="Linton E."/>
            <person name="Llaca V."/>
            <person name="Song R."/>
            <person name="Tanyolac B."/>
            <person name="Young S."/>
            <person name="Ho-Il K."/>
            <person name="Hahn J.H."/>
            <person name="Sangsakoo G."/>
            <person name="Vanavichit A."/>
            <person name="de Mattos Luiz.A.T."/>
            <person name="Zimmer P.D."/>
            <person name="Malone G."/>
            <person name="Dellagostin O."/>
            <person name="de Oliveira A.C."/>
            <person name="Bevan M."/>
            <person name="Bancroft I."/>
            <person name="Minx P."/>
            <person name="Cordum H."/>
            <person name="Wilson R."/>
            <person name="Cheng Z."/>
            <person name="Jin W."/>
            <person name="Jiang J."/>
            <person name="Leong S.A."/>
            <person name="Iwama H."/>
            <person name="Gojobori T."/>
            <person name="Itoh T."/>
            <person name="Niimura Y."/>
            <person name="Fujii Y."/>
            <person name="Habara T."/>
            <person name="Sakai H."/>
            <person name="Sato Y."/>
            <person name="Wilson G."/>
            <person name="Kumar K."/>
            <person name="McCouch S."/>
            <person name="Juretic N."/>
            <person name="Hoen D."/>
            <person name="Wright S."/>
            <person name="Bruskiewich R."/>
            <person name="Bureau T."/>
            <person name="Miyao A."/>
            <person name="Hirochika H."/>
            <person name="Nishikawa T."/>
            <person name="Kadowaki K."/>
            <person name="Sugiura M."/>
            <person name="Burr B."/>
            <person name="Sasaki T."/>
        </authorList>
    </citation>
    <scope>NUCLEOTIDE SEQUENCE [LARGE SCALE GENOMIC DNA]</scope>
    <source>
        <strain evidence="2">cv. Nipponbare</strain>
    </source>
</reference>
<dbReference type="AlphaFoldDB" id="Q5N6W5"/>
<reference evidence="2" key="2">
    <citation type="journal article" date="2008" name="Nucleic Acids Res.">
        <title>The rice annotation project database (RAP-DB): 2008 update.</title>
        <authorList>
            <consortium name="The rice annotation project (RAP)"/>
        </authorList>
    </citation>
    <scope>GENOME REANNOTATION</scope>
    <source>
        <strain evidence="2">cv. Nipponbare</strain>
    </source>
</reference>
<accession>Q5N6W5</accession>
<protein>
    <submittedName>
        <fullName evidence="1">Uncharacterized protein</fullName>
    </submittedName>
</protein>
<gene>
    <name evidence="1" type="primary">P0551C06.42</name>
</gene>
<dbReference type="Proteomes" id="UP000000763">
    <property type="component" value="Chromosome 1"/>
</dbReference>
<sequence>MEQFFAVRKGKFLVRACNLASSQGKIPFAFCGILPRPCMHRLRSGARSSATAGVIGHPHFPSTPVTPQAHKFRLAAATAVY</sequence>
<evidence type="ECO:0000313" key="2">
    <source>
        <dbReference type="Proteomes" id="UP000000763"/>
    </source>
</evidence>